<dbReference type="InterPro" id="IPR021109">
    <property type="entry name" value="Peptidase_aspartic_dom_sf"/>
</dbReference>
<protein>
    <submittedName>
        <fullName evidence="3">PDZ domain-containing protein</fullName>
    </submittedName>
</protein>
<reference evidence="4" key="1">
    <citation type="journal article" date="2019" name="Int. J. Syst. Evol. Microbiol.">
        <title>The Global Catalogue of Microorganisms (GCM) 10K type strain sequencing project: providing services to taxonomists for standard genome sequencing and annotation.</title>
        <authorList>
            <consortium name="The Broad Institute Genomics Platform"/>
            <consortium name="The Broad Institute Genome Sequencing Center for Infectious Disease"/>
            <person name="Wu L."/>
            <person name="Ma J."/>
        </authorList>
    </citation>
    <scope>NUCLEOTIDE SEQUENCE [LARGE SCALE GENOMIC DNA]</scope>
    <source>
        <strain evidence="4">CCUG 62982</strain>
    </source>
</reference>
<keyword evidence="1" id="KW-0732">Signal</keyword>
<accession>A0ABW3H8B0</accession>
<comment type="caution">
    <text evidence="3">The sequence shown here is derived from an EMBL/GenBank/DDBJ whole genome shotgun (WGS) entry which is preliminary data.</text>
</comment>
<dbReference type="SUPFAM" id="SSF50156">
    <property type="entry name" value="PDZ domain-like"/>
    <property type="match status" value="1"/>
</dbReference>
<evidence type="ECO:0000259" key="2">
    <source>
        <dbReference type="Pfam" id="PF00595"/>
    </source>
</evidence>
<evidence type="ECO:0000313" key="4">
    <source>
        <dbReference type="Proteomes" id="UP001596977"/>
    </source>
</evidence>
<dbReference type="RefSeq" id="WP_264944241.1">
    <property type="nucleotide sequence ID" value="NZ_JAPDRA010000004.1"/>
</dbReference>
<proteinExistence type="predicted"/>
<dbReference type="Proteomes" id="UP001596977">
    <property type="component" value="Unassembled WGS sequence"/>
</dbReference>
<sequence>MILVRPALAALSAAALLALVPAGAGARTPGPATAQDAPADFDPALIDRWFPLAHPDSWALLVEVRINGRAALALIDSATPTTIIDAGFVRDQRLPVRTLYAAEKEGEESIEGATLRTLTFGAARIFSADIPMTDLSGAIKAVGYPVALVIGTDMLRNLALEFDFDGKRMRVQPSGTPPPEGIELPLAIDSNTGIPLVTVDLAATRIGGIVVASSGGEGLTISSAIWRQLPLDGARVTDVRVGDGEDMIRPFTRVPALLGPIDLGRLEVLANDSQSVIANLGANGVLATGTLRPRYNLFLDPGGGVMVLGPRSKPEEVRQPGKIGIQGDTSDDGFKIVHVMRNSPGEAAGLRAGDAVCIVNGERVRASWVGTPKDDWGKAPDGTKVSLGLCDGRSVVVTLSEFY</sequence>
<dbReference type="Gene3D" id="2.40.70.10">
    <property type="entry name" value="Acid Proteases"/>
    <property type="match status" value="1"/>
</dbReference>
<organism evidence="3 4">
    <name type="scientific">Sphingomonas canadensis</name>
    <dbReference type="NCBI Taxonomy" id="1219257"/>
    <lineage>
        <taxon>Bacteria</taxon>
        <taxon>Pseudomonadati</taxon>
        <taxon>Pseudomonadota</taxon>
        <taxon>Alphaproteobacteria</taxon>
        <taxon>Sphingomonadales</taxon>
        <taxon>Sphingomonadaceae</taxon>
        <taxon>Sphingomonas</taxon>
    </lineage>
</organism>
<dbReference type="Gene3D" id="2.30.42.10">
    <property type="match status" value="1"/>
</dbReference>
<dbReference type="InterPro" id="IPR001478">
    <property type="entry name" value="PDZ"/>
</dbReference>
<name>A0ABW3H8B0_9SPHN</name>
<feature type="domain" description="PDZ" evidence="2">
    <location>
        <begin position="319"/>
        <end position="365"/>
    </location>
</feature>
<keyword evidence="4" id="KW-1185">Reference proteome</keyword>
<feature type="signal peptide" evidence="1">
    <location>
        <begin position="1"/>
        <end position="26"/>
    </location>
</feature>
<feature type="chain" id="PRO_5046204082" evidence="1">
    <location>
        <begin position="27"/>
        <end position="403"/>
    </location>
</feature>
<dbReference type="Pfam" id="PF00595">
    <property type="entry name" value="PDZ"/>
    <property type="match status" value="1"/>
</dbReference>
<evidence type="ECO:0000313" key="3">
    <source>
        <dbReference type="EMBL" id="MFD0946680.1"/>
    </source>
</evidence>
<gene>
    <name evidence="3" type="ORF">ACFQ1E_10050</name>
</gene>
<evidence type="ECO:0000256" key="1">
    <source>
        <dbReference type="SAM" id="SignalP"/>
    </source>
</evidence>
<dbReference type="InterPro" id="IPR036034">
    <property type="entry name" value="PDZ_sf"/>
</dbReference>
<dbReference type="EMBL" id="JBHTJG010000004">
    <property type="protein sequence ID" value="MFD0946680.1"/>
    <property type="molecule type" value="Genomic_DNA"/>
</dbReference>